<dbReference type="EMBL" id="LR746272">
    <property type="protein sequence ID" value="CAA7402517.1"/>
    <property type="molecule type" value="Genomic_DNA"/>
</dbReference>
<accession>A0A7I8KXG5</accession>
<keyword evidence="2" id="KW-0812">Transmembrane</keyword>
<dbReference type="InterPro" id="IPR000073">
    <property type="entry name" value="AB_hydrolase_1"/>
</dbReference>
<organism evidence="4 5">
    <name type="scientific">Spirodela intermedia</name>
    <name type="common">Intermediate duckweed</name>
    <dbReference type="NCBI Taxonomy" id="51605"/>
    <lineage>
        <taxon>Eukaryota</taxon>
        <taxon>Viridiplantae</taxon>
        <taxon>Streptophyta</taxon>
        <taxon>Embryophyta</taxon>
        <taxon>Tracheophyta</taxon>
        <taxon>Spermatophyta</taxon>
        <taxon>Magnoliopsida</taxon>
        <taxon>Liliopsida</taxon>
        <taxon>Araceae</taxon>
        <taxon>Lemnoideae</taxon>
        <taxon>Spirodela</taxon>
    </lineage>
</organism>
<keyword evidence="2" id="KW-0472">Membrane</keyword>
<dbReference type="InterPro" id="IPR050471">
    <property type="entry name" value="AB_hydrolase"/>
</dbReference>
<dbReference type="Pfam" id="PF00561">
    <property type="entry name" value="Abhydrolase_1"/>
    <property type="match status" value="1"/>
</dbReference>
<dbReference type="SUPFAM" id="SSF53474">
    <property type="entry name" value="alpha/beta-Hydrolases"/>
    <property type="match status" value="1"/>
</dbReference>
<dbReference type="AlphaFoldDB" id="A0A7I8KXG5"/>
<keyword evidence="2" id="KW-1133">Transmembrane helix</keyword>
<dbReference type="OrthoDB" id="19657at2759"/>
<dbReference type="PANTHER" id="PTHR43433:SF5">
    <property type="entry name" value="AB HYDROLASE-1 DOMAIN-CONTAINING PROTEIN"/>
    <property type="match status" value="1"/>
</dbReference>
<evidence type="ECO:0000256" key="2">
    <source>
        <dbReference type="SAM" id="Phobius"/>
    </source>
</evidence>
<feature type="compositionally biased region" description="Low complexity" evidence="1">
    <location>
        <begin position="68"/>
        <end position="81"/>
    </location>
</feature>
<gene>
    <name evidence="4" type="ORF">SI8410_09013195</name>
</gene>
<name>A0A7I8KXG5_SPIIN</name>
<protein>
    <recommendedName>
        <fullName evidence="3">AB hydrolase-1 domain-containing protein</fullName>
    </recommendedName>
</protein>
<evidence type="ECO:0000313" key="4">
    <source>
        <dbReference type="EMBL" id="CAA7402517.1"/>
    </source>
</evidence>
<evidence type="ECO:0000256" key="1">
    <source>
        <dbReference type="SAM" id="MobiDB-lite"/>
    </source>
</evidence>
<feature type="transmembrane region" description="Helical" evidence="2">
    <location>
        <begin position="376"/>
        <end position="394"/>
    </location>
</feature>
<sequence>MPFCHVSKYEEGNQRSDTGHGIKIYYRRYGRGRTKVLLITGLAGTHDSWGPQIEGLTGSLEPNDEESPSSGDSAADSAADGSIRGAEADDGIEVCSFDNRGMGRSSVPTKKSEYTTTKMAKDAQALLDHLGWEKAHVVGHSMGAMIACKLAAVASNRLSSLALLNVTGGGYECLPKINGQMISLAYRFLRAKNPEQRAMVDLETHYTKEYLDEQVGSSTRGKILYQQYVRAISSTGMQSTYGFEGQVNACWTHRVTSKDVDVIRSAGFHVSVIHGRYDIIAQISHAKKIAEKLHPVARMVELHGAHLVSHERPKEVNQSLLELIKASESNLSLHMWSCLSKNETGWATFRLSTLPDRLCNESGTCLETTTDLLSKFQFSLLYFFGLFVMAFGYVRKILRLAKPDRVGEMVS</sequence>
<feature type="domain" description="AB hydrolase-1" evidence="3">
    <location>
        <begin position="37"/>
        <end position="313"/>
    </location>
</feature>
<evidence type="ECO:0000313" key="5">
    <source>
        <dbReference type="Proteomes" id="UP000663760"/>
    </source>
</evidence>
<dbReference type="Gene3D" id="3.40.50.1820">
    <property type="entry name" value="alpha/beta hydrolase"/>
    <property type="match status" value="1"/>
</dbReference>
<dbReference type="Proteomes" id="UP000663760">
    <property type="component" value="Chromosome 9"/>
</dbReference>
<keyword evidence="5" id="KW-1185">Reference proteome</keyword>
<reference evidence="4" key="1">
    <citation type="submission" date="2020-02" db="EMBL/GenBank/DDBJ databases">
        <authorList>
            <person name="Scholz U."/>
            <person name="Mascher M."/>
            <person name="Fiebig A."/>
        </authorList>
    </citation>
    <scope>NUCLEOTIDE SEQUENCE</scope>
</reference>
<evidence type="ECO:0000259" key="3">
    <source>
        <dbReference type="Pfam" id="PF00561"/>
    </source>
</evidence>
<dbReference type="PANTHER" id="PTHR43433">
    <property type="entry name" value="HYDROLASE, ALPHA/BETA FOLD FAMILY PROTEIN"/>
    <property type="match status" value="1"/>
</dbReference>
<dbReference type="InterPro" id="IPR029058">
    <property type="entry name" value="AB_hydrolase_fold"/>
</dbReference>
<proteinExistence type="predicted"/>
<feature type="region of interest" description="Disordered" evidence="1">
    <location>
        <begin position="55"/>
        <end position="81"/>
    </location>
</feature>